<evidence type="ECO:0000256" key="1">
    <source>
        <dbReference type="SAM" id="SignalP"/>
    </source>
</evidence>
<gene>
    <name evidence="2" type="ORF">HPF_11065</name>
</gene>
<protein>
    <recommendedName>
        <fullName evidence="4">Porin domain-containing protein</fullName>
    </recommendedName>
</protein>
<dbReference type="SUPFAM" id="SSF56935">
    <property type="entry name" value="Porins"/>
    <property type="match status" value="1"/>
</dbReference>
<sequence precursor="true">MNARLTPPLAFVLQAFVWSPAIAQNSLTVPLEAVRISNPDLSPESRGSVTLFRMHPQFTLRTTQGASSTELALGALIERSGNTDLSANRSLPSVRVLWENSSPVAVFGLRASLEEASTRETEFADFGRVTLDSKERTGSVGGTWTYNLTAGTALEMDLSHERVTYDTPLLVNHGETSGSVAYRISASSNARYSLTAGASRLTPDGDRERESRSELGLGYERDLSEGLVLNAAAGVVRANTARGKTAPVGLLRLTYTGERIGYAVAWSREVSADGAVAGYTRSQVFDASATYPLTIDTSFSLGVSHAQSLDGDRDTGSMMYARIQSELTRFWAISMSLEQRRAKPSGGPTAKGHSVAVGLVYSHPDF</sequence>
<evidence type="ECO:0000313" key="3">
    <source>
        <dbReference type="Proteomes" id="UP000293912"/>
    </source>
</evidence>
<dbReference type="InterPro" id="IPR023614">
    <property type="entry name" value="Porin_dom_sf"/>
</dbReference>
<proteinExistence type="predicted"/>
<reference evidence="2 3" key="1">
    <citation type="submission" date="2019-03" db="EMBL/GenBank/DDBJ databases">
        <authorList>
            <person name="Sebastian G."/>
            <person name="Baumann P."/>
            <person name="Ruckert C."/>
            <person name="Kalinowski J."/>
            <person name="Nebel B."/>
            <person name="Takors R."/>
            <person name="Blombach B."/>
        </authorList>
    </citation>
    <scope>NUCLEOTIDE SEQUENCE [LARGE SCALE GENOMIC DNA]</scope>
    <source>
        <strain evidence="2 3">DSM 1084</strain>
    </source>
</reference>
<dbReference type="EMBL" id="CP037867">
    <property type="protein sequence ID" value="QBM28229.1"/>
    <property type="molecule type" value="Genomic_DNA"/>
</dbReference>
<name>A0A4P6WZS8_HYDPS</name>
<dbReference type="Gene3D" id="2.40.160.10">
    <property type="entry name" value="Porin"/>
    <property type="match status" value="1"/>
</dbReference>
<keyword evidence="3" id="KW-1185">Reference proteome</keyword>
<accession>A0A4P6WZS8</accession>
<dbReference type="KEGG" id="hpse:HPF_11065"/>
<dbReference type="Proteomes" id="UP000293912">
    <property type="component" value="Chromosome"/>
</dbReference>
<evidence type="ECO:0000313" key="2">
    <source>
        <dbReference type="EMBL" id="QBM28229.1"/>
    </source>
</evidence>
<dbReference type="AlphaFoldDB" id="A0A4P6WZS8"/>
<feature type="chain" id="PRO_5020477885" description="Porin domain-containing protein" evidence="1">
    <location>
        <begin position="24"/>
        <end position="366"/>
    </location>
</feature>
<organism evidence="2 3">
    <name type="scientific">Hydrogenophaga pseudoflava</name>
    <name type="common">Pseudomonas carboxydoflava</name>
    <dbReference type="NCBI Taxonomy" id="47421"/>
    <lineage>
        <taxon>Bacteria</taxon>
        <taxon>Pseudomonadati</taxon>
        <taxon>Pseudomonadota</taxon>
        <taxon>Betaproteobacteria</taxon>
        <taxon>Burkholderiales</taxon>
        <taxon>Comamonadaceae</taxon>
        <taxon>Hydrogenophaga</taxon>
    </lineage>
</organism>
<keyword evidence="1" id="KW-0732">Signal</keyword>
<feature type="signal peptide" evidence="1">
    <location>
        <begin position="1"/>
        <end position="23"/>
    </location>
</feature>
<evidence type="ECO:0008006" key="4">
    <source>
        <dbReference type="Google" id="ProtNLM"/>
    </source>
</evidence>
<dbReference type="RefSeq" id="WP_133156619.1">
    <property type="nucleotide sequence ID" value="NZ_CP037867.1"/>
</dbReference>